<dbReference type="SUPFAM" id="SSF52833">
    <property type="entry name" value="Thioredoxin-like"/>
    <property type="match status" value="1"/>
</dbReference>
<dbReference type="PROSITE" id="PS51352">
    <property type="entry name" value="THIOREDOXIN_2"/>
    <property type="match status" value="1"/>
</dbReference>
<dbReference type="CDD" id="cd03011">
    <property type="entry name" value="TlpA_like_ScsD_MtbDsbE"/>
    <property type="match status" value="1"/>
</dbReference>
<accession>A0AAJ4DM80</accession>
<feature type="domain" description="Thioredoxin" evidence="3">
    <location>
        <begin position="19"/>
        <end position="165"/>
    </location>
</feature>
<evidence type="ECO:0000256" key="1">
    <source>
        <dbReference type="ARBA" id="ARBA00023284"/>
    </source>
</evidence>
<dbReference type="InterPro" id="IPR000866">
    <property type="entry name" value="AhpC/TSA"/>
</dbReference>
<keyword evidence="2" id="KW-1133">Transmembrane helix</keyword>
<evidence type="ECO:0000313" key="5">
    <source>
        <dbReference type="Proteomes" id="UP000326061"/>
    </source>
</evidence>
<sequence length="165" mass="18807">MKDKIVKYVKEIIVFIVAIAISANIISFYRSNDLNKEALSISTVSLLNNTLYKVPKNKPILIHFWATWCPTCKVEAQNIERISKSFNVLTIAIKSGSDEEIREYLRSRDLTFKVVNDSDGQITQRYGVSVFPTTIIYDKEGSEVFSEVGYTTTIGLWLRMWIAGL</sequence>
<dbReference type="GO" id="GO:0016491">
    <property type="term" value="F:oxidoreductase activity"/>
    <property type="evidence" value="ECO:0007669"/>
    <property type="project" value="InterPro"/>
</dbReference>
<dbReference type="Pfam" id="PF00578">
    <property type="entry name" value="AhpC-TSA"/>
    <property type="match status" value="1"/>
</dbReference>
<dbReference type="PANTHER" id="PTHR42852:SF17">
    <property type="entry name" value="THIOREDOXIN-LIKE PROTEIN HI_1115"/>
    <property type="match status" value="1"/>
</dbReference>
<dbReference type="Proteomes" id="UP000326061">
    <property type="component" value="Chromosome"/>
</dbReference>
<feature type="transmembrane region" description="Helical" evidence="2">
    <location>
        <begin position="12"/>
        <end position="29"/>
    </location>
</feature>
<gene>
    <name evidence="4" type="ORF">FJR47_02135</name>
</gene>
<dbReference type="GO" id="GO:0016209">
    <property type="term" value="F:antioxidant activity"/>
    <property type="evidence" value="ECO:0007669"/>
    <property type="project" value="InterPro"/>
</dbReference>
<dbReference type="InterPro" id="IPR013766">
    <property type="entry name" value="Thioredoxin_domain"/>
</dbReference>
<evidence type="ECO:0000256" key="2">
    <source>
        <dbReference type="SAM" id="Phobius"/>
    </source>
</evidence>
<keyword evidence="2" id="KW-0472">Membrane</keyword>
<dbReference type="RefSeq" id="WP_152298835.1">
    <property type="nucleotide sequence ID" value="NZ_CP041166.1"/>
</dbReference>
<proteinExistence type="predicted"/>
<evidence type="ECO:0000259" key="3">
    <source>
        <dbReference type="PROSITE" id="PS51352"/>
    </source>
</evidence>
<dbReference type="KEGG" id="suln:FJR47_02135"/>
<organism evidence="4 5">
    <name type="scientific">Sulfurimonas xiamenensis</name>
    <dbReference type="NCBI Taxonomy" id="2590021"/>
    <lineage>
        <taxon>Bacteria</taxon>
        <taxon>Pseudomonadati</taxon>
        <taxon>Campylobacterota</taxon>
        <taxon>Epsilonproteobacteria</taxon>
        <taxon>Campylobacterales</taxon>
        <taxon>Sulfurimonadaceae</taxon>
        <taxon>Sulfurimonas</taxon>
    </lineage>
</organism>
<dbReference type="InterPro" id="IPR036249">
    <property type="entry name" value="Thioredoxin-like_sf"/>
</dbReference>
<protein>
    <submittedName>
        <fullName evidence="4">Protein disulfide oxidoreductase</fullName>
    </submittedName>
</protein>
<evidence type="ECO:0000313" key="4">
    <source>
        <dbReference type="EMBL" id="QFR42771.1"/>
    </source>
</evidence>
<dbReference type="Gene3D" id="3.40.30.10">
    <property type="entry name" value="Glutaredoxin"/>
    <property type="match status" value="1"/>
</dbReference>
<keyword evidence="1" id="KW-0676">Redox-active center</keyword>
<dbReference type="PROSITE" id="PS00194">
    <property type="entry name" value="THIOREDOXIN_1"/>
    <property type="match status" value="1"/>
</dbReference>
<keyword evidence="5" id="KW-1185">Reference proteome</keyword>
<name>A0AAJ4DM80_9BACT</name>
<dbReference type="PANTHER" id="PTHR42852">
    <property type="entry name" value="THIOL:DISULFIDE INTERCHANGE PROTEIN DSBE"/>
    <property type="match status" value="1"/>
</dbReference>
<dbReference type="InterPro" id="IPR050553">
    <property type="entry name" value="Thioredoxin_ResA/DsbE_sf"/>
</dbReference>
<dbReference type="AlphaFoldDB" id="A0AAJ4DM80"/>
<keyword evidence="2" id="KW-0812">Transmembrane</keyword>
<dbReference type="EMBL" id="CP041166">
    <property type="protein sequence ID" value="QFR42771.1"/>
    <property type="molecule type" value="Genomic_DNA"/>
</dbReference>
<dbReference type="InterPro" id="IPR017937">
    <property type="entry name" value="Thioredoxin_CS"/>
</dbReference>
<reference evidence="5" key="1">
    <citation type="submission" date="2019-06" db="EMBL/GenBank/DDBJ databases">
        <title>Sulfurimonas gotlandica sp. nov., a chemoautotrophic and psychrotolerant epsilonproteobacterium isolated from a pelagic redoxcline, and an emended description of the genus Sulfurimonas.</title>
        <authorList>
            <person name="Wang S."/>
            <person name="Jiang L."/>
            <person name="Shao Z."/>
        </authorList>
    </citation>
    <scope>NUCLEOTIDE SEQUENCE [LARGE SCALE GENOMIC DNA]</scope>
    <source>
        <strain evidence="5">1-1N</strain>
    </source>
</reference>